<feature type="compositionally biased region" description="Low complexity" evidence="1">
    <location>
        <begin position="33"/>
        <end position="46"/>
    </location>
</feature>
<evidence type="ECO:0000256" key="1">
    <source>
        <dbReference type="SAM" id="MobiDB-lite"/>
    </source>
</evidence>
<dbReference type="Proteomes" id="UP000265520">
    <property type="component" value="Unassembled WGS sequence"/>
</dbReference>
<evidence type="ECO:0000313" key="2">
    <source>
        <dbReference type="EMBL" id="MCI28204.1"/>
    </source>
</evidence>
<protein>
    <submittedName>
        <fullName evidence="2">Uncharacterized protein</fullName>
    </submittedName>
</protein>
<dbReference type="AlphaFoldDB" id="A0A392QWH9"/>
<dbReference type="EMBL" id="LXQA010164188">
    <property type="protein sequence ID" value="MCI28204.1"/>
    <property type="molecule type" value="Genomic_DNA"/>
</dbReference>
<organism evidence="2 3">
    <name type="scientific">Trifolium medium</name>
    <dbReference type="NCBI Taxonomy" id="97028"/>
    <lineage>
        <taxon>Eukaryota</taxon>
        <taxon>Viridiplantae</taxon>
        <taxon>Streptophyta</taxon>
        <taxon>Embryophyta</taxon>
        <taxon>Tracheophyta</taxon>
        <taxon>Spermatophyta</taxon>
        <taxon>Magnoliopsida</taxon>
        <taxon>eudicotyledons</taxon>
        <taxon>Gunneridae</taxon>
        <taxon>Pentapetalae</taxon>
        <taxon>rosids</taxon>
        <taxon>fabids</taxon>
        <taxon>Fabales</taxon>
        <taxon>Fabaceae</taxon>
        <taxon>Papilionoideae</taxon>
        <taxon>50 kb inversion clade</taxon>
        <taxon>NPAAA clade</taxon>
        <taxon>Hologalegina</taxon>
        <taxon>IRL clade</taxon>
        <taxon>Trifolieae</taxon>
        <taxon>Trifolium</taxon>
    </lineage>
</organism>
<feature type="non-terminal residue" evidence="2">
    <location>
        <position position="1"/>
    </location>
</feature>
<sequence length="105" mass="11520">EPLPNIGKVYSLLVQQERQSLIQLDESKILAASSQYPSGRGSSSQRGRGDKGGKSYAGRVLQEIFAPRAHEPAPSTAGSTTTPNSDFRNRDFKAYSTQLMYIIED</sequence>
<feature type="region of interest" description="Disordered" evidence="1">
    <location>
        <begin position="32"/>
        <end position="90"/>
    </location>
</feature>
<reference evidence="2 3" key="1">
    <citation type="journal article" date="2018" name="Front. Plant Sci.">
        <title>Red Clover (Trifolium pratense) and Zigzag Clover (T. medium) - A Picture of Genomic Similarities and Differences.</title>
        <authorList>
            <person name="Dluhosova J."/>
            <person name="Istvanek J."/>
            <person name="Nedelnik J."/>
            <person name="Repkova J."/>
        </authorList>
    </citation>
    <scope>NUCLEOTIDE SEQUENCE [LARGE SCALE GENOMIC DNA]</scope>
    <source>
        <strain evidence="3">cv. 10/8</strain>
        <tissue evidence="2">Leaf</tissue>
    </source>
</reference>
<keyword evidence="3" id="KW-1185">Reference proteome</keyword>
<evidence type="ECO:0000313" key="3">
    <source>
        <dbReference type="Proteomes" id="UP000265520"/>
    </source>
</evidence>
<feature type="compositionally biased region" description="Low complexity" evidence="1">
    <location>
        <begin position="72"/>
        <end position="83"/>
    </location>
</feature>
<name>A0A392QWH9_9FABA</name>
<accession>A0A392QWH9</accession>
<comment type="caution">
    <text evidence="2">The sequence shown here is derived from an EMBL/GenBank/DDBJ whole genome shotgun (WGS) entry which is preliminary data.</text>
</comment>
<proteinExistence type="predicted"/>